<accession>A0ACB8AYU5</accession>
<proteinExistence type="predicted"/>
<dbReference type="EMBL" id="MU266787">
    <property type="protein sequence ID" value="KAH7918440.1"/>
    <property type="molecule type" value="Genomic_DNA"/>
</dbReference>
<gene>
    <name evidence="1" type="ORF">BV22DRAFT_1134592</name>
</gene>
<comment type="caution">
    <text evidence="1">The sequence shown here is derived from an EMBL/GenBank/DDBJ whole genome shotgun (WGS) entry which is preliminary data.</text>
</comment>
<reference evidence="1" key="1">
    <citation type="journal article" date="2021" name="New Phytol.">
        <title>Evolutionary innovations through gain and loss of genes in the ectomycorrhizal Boletales.</title>
        <authorList>
            <person name="Wu G."/>
            <person name="Miyauchi S."/>
            <person name="Morin E."/>
            <person name="Kuo A."/>
            <person name="Drula E."/>
            <person name="Varga T."/>
            <person name="Kohler A."/>
            <person name="Feng B."/>
            <person name="Cao Y."/>
            <person name="Lipzen A."/>
            <person name="Daum C."/>
            <person name="Hundley H."/>
            <person name="Pangilinan J."/>
            <person name="Johnson J."/>
            <person name="Barry K."/>
            <person name="LaButti K."/>
            <person name="Ng V."/>
            <person name="Ahrendt S."/>
            <person name="Min B."/>
            <person name="Choi I.G."/>
            <person name="Park H."/>
            <person name="Plett J.M."/>
            <person name="Magnuson J."/>
            <person name="Spatafora J.W."/>
            <person name="Nagy L.G."/>
            <person name="Henrissat B."/>
            <person name="Grigoriev I.V."/>
            <person name="Yang Z.L."/>
            <person name="Xu J."/>
            <person name="Martin F.M."/>
        </authorList>
    </citation>
    <scope>NUCLEOTIDE SEQUENCE</scope>
    <source>
        <strain evidence="1">KUC20120723A-06</strain>
    </source>
</reference>
<protein>
    <submittedName>
        <fullName evidence="1">Uncharacterized protein</fullName>
    </submittedName>
</protein>
<evidence type="ECO:0000313" key="2">
    <source>
        <dbReference type="Proteomes" id="UP000790709"/>
    </source>
</evidence>
<organism evidence="1 2">
    <name type="scientific">Leucogyrophana mollusca</name>
    <dbReference type="NCBI Taxonomy" id="85980"/>
    <lineage>
        <taxon>Eukaryota</taxon>
        <taxon>Fungi</taxon>
        <taxon>Dikarya</taxon>
        <taxon>Basidiomycota</taxon>
        <taxon>Agaricomycotina</taxon>
        <taxon>Agaricomycetes</taxon>
        <taxon>Agaricomycetidae</taxon>
        <taxon>Boletales</taxon>
        <taxon>Boletales incertae sedis</taxon>
        <taxon>Leucogyrophana</taxon>
    </lineage>
</organism>
<evidence type="ECO:0000313" key="1">
    <source>
        <dbReference type="EMBL" id="KAH7918440.1"/>
    </source>
</evidence>
<dbReference type="Proteomes" id="UP000790709">
    <property type="component" value="Unassembled WGS sequence"/>
</dbReference>
<sequence length="446" mass="49669">MSMMYTSRLHNQPRVQTALRPLGTTPPGDKNGFFTTAFSIDDVARIRNIERQPNVDTIFASSSAGSHRRSSPTLVFVFSGTQRPPNTTVQPPAPPSIATPQPASMLVIPAQPSFRGEEPADWVRQFQLGLPNTWTAAEKIVCFGLQCAAGSAGETWFNGLDAAQKATWEAFMLAFNVRWLPPVAVQLSVAQQRERLRAIILKEDDIGAMIEDEHRQDWGHVRWACQVSRLAQGFGDNNCQHLDAVLSTVPYILRDQLTEQYNTWADFLADVNRVPTAQLNRVKERAASDRALREEVERIKDQLQSASLQANVRQQASTPQLVNQAFAPVPTYRPLPRPPLPPNQFVQQTTIPMAQQPQAALPQPQMQAYPATPQTPVGQNPFTLGRTTPMSQANLFYSFRGGQYPQMPSPNSRVNATDRLRVAAQYSTLIHHPDTEAGRQAYNKQV</sequence>
<name>A0ACB8AYU5_9AGAM</name>
<keyword evidence="2" id="KW-1185">Reference proteome</keyword>